<dbReference type="SFLD" id="SFLDF00027">
    <property type="entry name" value="p-type_atpase"/>
    <property type="match status" value="1"/>
</dbReference>
<dbReference type="Pfam" id="PF00689">
    <property type="entry name" value="Cation_ATPase_C"/>
    <property type="match status" value="1"/>
</dbReference>
<dbReference type="InterPro" id="IPR023214">
    <property type="entry name" value="HAD_sf"/>
</dbReference>
<comment type="catalytic activity">
    <reaction evidence="17">
        <text>Mg(2+)(out) + ATP + H2O = Mg(2+)(in) + ADP + phosphate + H(+)</text>
        <dbReference type="Rhea" id="RHEA:10260"/>
        <dbReference type="ChEBI" id="CHEBI:15377"/>
        <dbReference type="ChEBI" id="CHEBI:15378"/>
        <dbReference type="ChEBI" id="CHEBI:18420"/>
        <dbReference type="ChEBI" id="CHEBI:30616"/>
        <dbReference type="ChEBI" id="CHEBI:43474"/>
        <dbReference type="ChEBI" id="CHEBI:456216"/>
        <dbReference type="EC" id="7.2.2.14"/>
    </reaction>
</comment>
<evidence type="ECO:0000256" key="10">
    <source>
        <dbReference type="ARBA" id="ARBA00022741"/>
    </source>
</evidence>
<dbReference type="InterPro" id="IPR008250">
    <property type="entry name" value="ATPase_P-typ_transduc_dom_A_sf"/>
</dbReference>
<keyword evidence="6" id="KW-1003">Cell membrane</keyword>
<dbReference type="SFLD" id="SFLDG00002">
    <property type="entry name" value="C1.7:_P-type_atpase_like"/>
    <property type="match status" value="1"/>
</dbReference>
<evidence type="ECO:0000256" key="18">
    <source>
        <dbReference type="ARBA" id="ARBA00049360"/>
    </source>
</evidence>
<keyword evidence="12" id="KW-0460">Magnesium</keyword>
<dbReference type="AlphaFoldDB" id="A0A6C1BVR6"/>
<sequence>MTRPWSPSCTRWSGGWPPSPTRRGPPCGSASPVPETAPLCRDGEGPPGTGGVPDPAAAADRPQAGAHLAARAPLTALRRLGTGPRGLTEAEAEERLARYGENAPPEWHTPSLPRRLLRGVRDPFTAVLLCLAAVSTVVGSLGTAAVIAVLVSVSCLLRAGGELRADRSVAGLRALVAGTVTVLRRADAADREPESREVPVGDLVPGDVIRLGPGDLVPADVLLLRATGLVVHQAPLTGESQPLAKYVAGPAEPPPDGDTRLFEQPQLCFQGSSVVAGSCTAVVLATGADTRLAAGHRHRRPARSGYERSVHRVAWNLVRFMLLTPPLALAADAAVSGRGVEILPFAVTVAVSLTPEMLPVVMTAVLARNAVALARDRRVIVRRLPALHDLGAMDVLCLDKTGTLTEDRPVVDRAVGPDGTPDAEVLRWAAVNALWTLQLAETPVPDALDEAILRAAAARPEVAGWDEEHEGVAAVPFDPARRLSTAVVRTPGRLGTHTLVVKGAVEAVLERCALEEPEREALRERAARWADDGLRLLAVATAERPAPAPGKNYGTADERGLTFAGLVALRDTLTTDAPEALRALRDKGVEVKVLTGDHPGTAERTCRELGLDPAGGAVLTADRIDALDDRQLAGAAQRATLFARCTPHHKARVVAALRAAGRTTGFLGDGVNDLAALRAADVGLCPRDAVATVRESADVVFGERPFAALDETVTAGRRSGVSLASYLRVALSSNFGNALAMLVAVLLFPFMPMLPAQVLLQNLFFDAAQLTFAFDRHGPAALRAPAPLRPGEILRFVTVFGVLNAAADMATFAVLAATVRGAAGEAGQALFHAGWFTENLLTQAMVMVLLRTRGRHRHRGRPGPVAWAAVLLAVTGLLLPLTPLGPALGMVPALTPVSYALLAAVLGLYGAALAVAVRHYGRRLAAGRAGIGLAAGRGAAGRQP</sequence>
<dbReference type="InterPro" id="IPR044492">
    <property type="entry name" value="P_typ_ATPase_HD_dom"/>
</dbReference>
<feature type="transmembrane region" description="Helical" evidence="20">
    <location>
        <begin position="899"/>
        <end position="917"/>
    </location>
</feature>
<feature type="transmembrane region" description="Helical" evidence="20">
    <location>
        <begin position="735"/>
        <end position="754"/>
    </location>
</feature>
<organism evidence="21 22">
    <name type="scientific">Streptomyces albus</name>
    <dbReference type="NCBI Taxonomy" id="1888"/>
    <lineage>
        <taxon>Bacteria</taxon>
        <taxon>Bacillati</taxon>
        <taxon>Actinomycetota</taxon>
        <taxon>Actinomycetes</taxon>
        <taxon>Kitasatosporales</taxon>
        <taxon>Streptomycetaceae</taxon>
        <taxon>Streptomyces</taxon>
    </lineage>
</organism>
<gene>
    <name evidence="21" type="primary">mgtA</name>
    <name evidence="21" type="ORF">D8771_34280</name>
</gene>
<feature type="compositionally biased region" description="Polar residues" evidence="19">
    <location>
        <begin position="1"/>
        <end position="11"/>
    </location>
</feature>
<comment type="catalytic activity">
    <reaction evidence="18">
        <text>ATP + H2O = ADP + phosphate + H(+)</text>
        <dbReference type="Rhea" id="RHEA:13065"/>
        <dbReference type="ChEBI" id="CHEBI:15377"/>
        <dbReference type="ChEBI" id="CHEBI:15378"/>
        <dbReference type="ChEBI" id="CHEBI:30616"/>
        <dbReference type="ChEBI" id="CHEBI:43474"/>
        <dbReference type="ChEBI" id="CHEBI:456216"/>
    </reaction>
</comment>
<feature type="transmembrane region" description="Helical" evidence="20">
    <location>
        <begin position="124"/>
        <end position="151"/>
    </location>
</feature>
<dbReference type="EMBL" id="RCIY01000120">
    <property type="protein sequence ID" value="TGG74669.1"/>
    <property type="molecule type" value="Genomic_DNA"/>
</dbReference>
<dbReference type="PANTHER" id="PTHR42861">
    <property type="entry name" value="CALCIUM-TRANSPORTING ATPASE"/>
    <property type="match status" value="1"/>
</dbReference>
<keyword evidence="15 20" id="KW-0472">Membrane</keyword>
<keyword evidence="8" id="KW-0597">Phosphoprotein</keyword>
<evidence type="ECO:0000256" key="8">
    <source>
        <dbReference type="ARBA" id="ARBA00022553"/>
    </source>
</evidence>
<feature type="transmembrane region" description="Helical" evidence="20">
    <location>
        <begin position="862"/>
        <end position="879"/>
    </location>
</feature>
<dbReference type="GO" id="GO:0015444">
    <property type="term" value="F:P-type magnesium transporter activity"/>
    <property type="evidence" value="ECO:0007669"/>
    <property type="project" value="UniProtKB-EC"/>
</dbReference>
<dbReference type="InterPro" id="IPR023299">
    <property type="entry name" value="ATPase_P-typ_cyto_dom_N"/>
</dbReference>
<dbReference type="Pfam" id="PF00690">
    <property type="entry name" value="Cation_ATPase_N"/>
    <property type="match status" value="1"/>
</dbReference>
<evidence type="ECO:0000256" key="15">
    <source>
        <dbReference type="ARBA" id="ARBA00023136"/>
    </source>
</evidence>
<evidence type="ECO:0000256" key="19">
    <source>
        <dbReference type="SAM" id="MobiDB-lite"/>
    </source>
</evidence>
<dbReference type="Gene3D" id="2.70.150.10">
    <property type="entry name" value="Calcium-transporting ATPase, cytoplasmic transduction domain A"/>
    <property type="match status" value="1"/>
</dbReference>
<dbReference type="InterPro" id="IPR006415">
    <property type="entry name" value="P-type_ATPase_IIIB"/>
</dbReference>
<comment type="similarity">
    <text evidence="3">Belongs to the cation transport ATPase (P-type) (TC 3.A.3) family. Type IIIB subfamily.</text>
</comment>
<dbReference type="Gene3D" id="1.20.1110.10">
    <property type="entry name" value="Calcium-transporting ATPase, transmembrane domain"/>
    <property type="match status" value="1"/>
</dbReference>
<dbReference type="Pfam" id="PF00702">
    <property type="entry name" value="Hydrolase"/>
    <property type="match status" value="1"/>
</dbReference>
<dbReference type="Gene3D" id="3.40.1110.10">
    <property type="entry name" value="Calcium-transporting ATPase, cytoplasmic domain N"/>
    <property type="match status" value="1"/>
</dbReference>
<dbReference type="NCBIfam" id="TIGR01494">
    <property type="entry name" value="ATPase_P-type"/>
    <property type="match status" value="1"/>
</dbReference>
<dbReference type="InterPro" id="IPR023298">
    <property type="entry name" value="ATPase_P-typ_TM_dom_sf"/>
</dbReference>
<dbReference type="SMART" id="SM00831">
    <property type="entry name" value="Cation_ATPase_N"/>
    <property type="match status" value="1"/>
</dbReference>
<dbReference type="NCBIfam" id="TIGR01524">
    <property type="entry name" value="ATPase-IIIB_Mg"/>
    <property type="match status" value="1"/>
</dbReference>
<dbReference type="InterPro" id="IPR036412">
    <property type="entry name" value="HAD-like_sf"/>
</dbReference>
<evidence type="ECO:0000256" key="6">
    <source>
        <dbReference type="ARBA" id="ARBA00022475"/>
    </source>
</evidence>
<reference evidence="21 22" key="1">
    <citation type="submission" date="2018-10" db="EMBL/GenBank/DDBJ databases">
        <title>Isolation of pseudouridimycin from Streptomyces albus DSM 40763.</title>
        <authorList>
            <person name="Rosenqvist P."/>
            <person name="Metsae-Ketelae M."/>
            <person name="Virta P."/>
        </authorList>
    </citation>
    <scope>NUCLEOTIDE SEQUENCE [LARGE SCALE GENOMIC DNA]</scope>
    <source>
        <strain evidence="21 22">DSM 40763</strain>
    </source>
</reference>
<dbReference type="SUPFAM" id="SSF81653">
    <property type="entry name" value="Calcium ATPase, transduction domain A"/>
    <property type="match status" value="1"/>
</dbReference>
<evidence type="ECO:0000256" key="5">
    <source>
        <dbReference type="ARBA" id="ARBA00013555"/>
    </source>
</evidence>
<comment type="subcellular location">
    <subcellularLocation>
        <location evidence="2">Cell inner membrane</location>
        <topology evidence="2">Multi-pass membrane protein</topology>
    </subcellularLocation>
</comment>
<dbReference type="InterPro" id="IPR004014">
    <property type="entry name" value="ATPase_P-typ_cation-transptr_N"/>
</dbReference>
<dbReference type="SUPFAM" id="SSF56784">
    <property type="entry name" value="HAD-like"/>
    <property type="match status" value="1"/>
</dbReference>
<evidence type="ECO:0000256" key="14">
    <source>
        <dbReference type="ARBA" id="ARBA00022989"/>
    </source>
</evidence>
<dbReference type="EC" id="7.2.2.14" evidence="4"/>
<evidence type="ECO:0000256" key="11">
    <source>
        <dbReference type="ARBA" id="ARBA00022840"/>
    </source>
</evidence>
<keyword evidence="9 20" id="KW-0812">Transmembrane</keyword>
<evidence type="ECO:0000256" key="2">
    <source>
        <dbReference type="ARBA" id="ARBA00004429"/>
    </source>
</evidence>
<dbReference type="InterPro" id="IPR059000">
    <property type="entry name" value="ATPase_P-type_domA"/>
</dbReference>
<proteinExistence type="inferred from homology"/>
<name>A0A6C1BVR6_9ACTN</name>
<dbReference type="SUPFAM" id="SSF81660">
    <property type="entry name" value="Metal cation-transporting ATPase, ATP-binding domain N"/>
    <property type="match status" value="1"/>
</dbReference>
<evidence type="ECO:0000313" key="21">
    <source>
        <dbReference type="EMBL" id="TGG74669.1"/>
    </source>
</evidence>
<evidence type="ECO:0000256" key="9">
    <source>
        <dbReference type="ARBA" id="ARBA00022692"/>
    </source>
</evidence>
<comment type="function">
    <text evidence="1">Mediates magnesium influx to the cytosol.</text>
</comment>
<dbReference type="InterPro" id="IPR006068">
    <property type="entry name" value="ATPase_P-typ_cation-transptr_C"/>
</dbReference>
<protein>
    <recommendedName>
        <fullName evidence="5">Magnesium-transporting ATPase, P-type 1</fullName>
        <ecNumber evidence="4">7.2.2.14</ecNumber>
    </recommendedName>
    <alternativeName>
        <fullName evidence="16">Mg(2+) transport ATPase, P-type 1</fullName>
    </alternativeName>
</protein>
<feature type="transmembrane region" description="Helical" evidence="20">
    <location>
        <begin position="829"/>
        <end position="850"/>
    </location>
</feature>
<evidence type="ECO:0000313" key="22">
    <source>
        <dbReference type="Proteomes" id="UP000298111"/>
    </source>
</evidence>
<feature type="transmembrane region" description="Helical" evidence="20">
    <location>
        <begin position="793"/>
        <end position="817"/>
    </location>
</feature>
<dbReference type="GO" id="GO:0016887">
    <property type="term" value="F:ATP hydrolysis activity"/>
    <property type="evidence" value="ECO:0007669"/>
    <property type="project" value="InterPro"/>
</dbReference>
<evidence type="ECO:0000256" key="17">
    <source>
        <dbReference type="ARBA" id="ARBA00047295"/>
    </source>
</evidence>
<dbReference type="GO" id="GO:0005524">
    <property type="term" value="F:ATP binding"/>
    <property type="evidence" value="ECO:0007669"/>
    <property type="project" value="UniProtKB-KW"/>
</dbReference>
<dbReference type="Proteomes" id="UP000298111">
    <property type="component" value="Unassembled WGS sequence"/>
</dbReference>
<feature type="region of interest" description="Disordered" evidence="19">
    <location>
        <begin position="1"/>
        <end position="66"/>
    </location>
</feature>
<dbReference type="SFLD" id="SFLDS00003">
    <property type="entry name" value="Haloacid_Dehalogenase"/>
    <property type="match status" value="1"/>
</dbReference>
<dbReference type="PRINTS" id="PR01836">
    <property type="entry name" value="MGATPASE"/>
</dbReference>
<evidence type="ECO:0000256" key="7">
    <source>
        <dbReference type="ARBA" id="ARBA00022519"/>
    </source>
</evidence>
<dbReference type="SUPFAM" id="SSF81665">
    <property type="entry name" value="Calcium ATPase, transmembrane domain M"/>
    <property type="match status" value="1"/>
</dbReference>
<evidence type="ECO:0000256" key="1">
    <source>
        <dbReference type="ARBA" id="ARBA00003954"/>
    </source>
</evidence>
<keyword evidence="21" id="KW-0378">Hydrolase</keyword>
<evidence type="ECO:0000256" key="12">
    <source>
        <dbReference type="ARBA" id="ARBA00022842"/>
    </source>
</evidence>
<keyword evidence="13" id="KW-1278">Translocase</keyword>
<evidence type="ECO:0000256" key="4">
    <source>
        <dbReference type="ARBA" id="ARBA00012786"/>
    </source>
</evidence>
<evidence type="ECO:0000256" key="13">
    <source>
        <dbReference type="ARBA" id="ARBA00022967"/>
    </source>
</evidence>
<dbReference type="InterPro" id="IPR018303">
    <property type="entry name" value="ATPase_P-typ_P_site"/>
</dbReference>
<keyword evidence="7" id="KW-0997">Cell inner membrane</keyword>
<accession>A0A6C1BVR6</accession>
<keyword evidence="14 20" id="KW-1133">Transmembrane helix</keyword>
<dbReference type="Gene3D" id="3.40.50.1000">
    <property type="entry name" value="HAD superfamily/HAD-like"/>
    <property type="match status" value="1"/>
</dbReference>
<dbReference type="PROSITE" id="PS00154">
    <property type="entry name" value="ATPASE_E1_E2"/>
    <property type="match status" value="1"/>
</dbReference>
<keyword evidence="10" id="KW-0547">Nucleotide-binding</keyword>
<evidence type="ECO:0000256" key="3">
    <source>
        <dbReference type="ARBA" id="ARBA00008746"/>
    </source>
</evidence>
<evidence type="ECO:0000256" key="20">
    <source>
        <dbReference type="SAM" id="Phobius"/>
    </source>
</evidence>
<dbReference type="InterPro" id="IPR001757">
    <property type="entry name" value="P_typ_ATPase"/>
</dbReference>
<evidence type="ECO:0000256" key="16">
    <source>
        <dbReference type="ARBA" id="ARBA00029806"/>
    </source>
</evidence>
<feature type="compositionally biased region" description="Low complexity" evidence="19">
    <location>
        <begin position="52"/>
        <end position="66"/>
    </location>
</feature>
<dbReference type="Pfam" id="PF00122">
    <property type="entry name" value="E1-E2_ATPase"/>
    <property type="match status" value="1"/>
</dbReference>
<keyword evidence="11" id="KW-0067">ATP-binding</keyword>
<comment type="caution">
    <text evidence="21">The sequence shown here is derived from an EMBL/GenBank/DDBJ whole genome shotgun (WGS) entry which is preliminary data.</text>
</comment>
<dbReference type="GO" id="GO:0005886">
    <property type="term" value="C:plasma membrane"/>
    <property type="evidence" value="ECO:0007669"/>
    <property type="project" value="UniProtKB-SubCell"/>
</dbReference>